<dbReference type="InterPro" id="IPR036047">
    <property type="entry name" value="F-box-like_dom_sf"/>
</dbReference>
<evidence type="ECO:0008006" key="3">
    <source>
        <dbReference type="Google" id="ProtNLM"/>
    </source>
</evidence>
<proteinExistence type="predicted"/>
<reference evidence="1 2" key="1">
    <citation type="journal article" date="2019" name="Environ. Microbiol.">
        <title>At the nexus of three kingdoms: the genome of the mycorrhizal fungus Gigaspora margarita provides insights into plant, endobacterial and fungal interactions.</title>
        <authorList>
            <person name="Venice F."/>
            <person name="Ghignone S."/>
            <person name="Salvioli di Fossalunga A."/>
            <person name="Amselem J."/>
            <person name="Novero M."/>
            <person name="Xianan X."/>
            <person name="Sedzielewska Toro K."/>
            <person name="Morin E."/>
            <person name="Lipzen A."/>
            <person name="Grigoriev I.V."/>
            <person name="Henrissat B."/>
            <person name="Martin F.M."/>
            <person name="Bonfante P."/>
        </authorList>
    </citation>
    <scope>NUCLEOTIDE SEQUENCE [LARGE SCALE GENOMIC DNA]</scope>
    <source>
        <strain evidence="1 2">BEG34</strain>
    </source>
</reference>
<dbReference type="SUPFAM" id="SSF81383">
    <property type="entry name" value="F-box domain"/>
    <property type="match status" value="1"/>
</dbReference>
<dbReference type="InterPro" id="IPR032675">
    <property type="entry name" value="LRR_dom_sf"/>
</dbReference>
<evidence type="ECO:0000313" key="2">
    <source>
        <dbReference type="Proteomes" id="UP000439903"/>
    </source>
</evidence>
<dbReference type="AlphaFoldDB" id="A0A8H4AB16"/>
<name>A0A8H4AB16_GIGMA</name>
<organism evidence="1 2">
    <name type="scientific">Gigaspora margarita</name>
    <dbReference type="NCBI Taxonomy" id="4874"/>
    <lineage>
        <taxon>Eukaryota</taxon>
        <taxon>Fungi</taxon>
        <taxon>Fungi incertae sedis</taxon>
        <taxon>Mucoromycota</taxon>
        <taxon>Glomeromycotina</taxon>
        <taxon>Glomeromycetes</taxon>
        <taxon>Diversisporales</taxon>
        <taxon>Gigasporaceae</taxon>
        <taxon>Gigaspora</taxon>
    </lineage>
</organism>
<sequence>MGSKTFIGDIPEIVENILNNLNNEVYSLYSCTLVSRHWCKMSIPILWQDPFSFVRTPSFISRYFSSLGEDEKLSLITIGINVEFSKTLFEYARFLKVFDLSRLEFKVGKWINFQLENSRNHIINCIINLLFIESGVTLHKLGLCFSRSIALKPEIIYTLRFSQIQHLSLGNISENNVESTITLLRAVAKYTTKIKTLKIDDFNSEHKPRIFKALIYVIKSQKQLRLFGLFGYDYPTEFYGIISALNFHKNTLQEVMMVDCDYSEEIEVLKNCTNLETLRIRYCNYMIPLKILENNKISTFDMVECQIDAQELALILEKSGGLLQRLKFESEDEEFQKEPLLIKSFCSNITYLSIQCFGFSTQLVELIGSLQKLQFLSLWCDVDNMPKEVLNIRIMQFSEILPLTLQYFDLGNICLEPYVDVLLKHCNAPLKKILFYRLNKKISKALIKYYKRNKTLNYVGVYRYLDLDYNTRKEMEAYVELVPDKHIVVNM</sequence>
<keyword evidence="2" id="KW-1185">Reference proteome</keyword>
<dbReference type="EMBL" id="WTPW01001004">
    <property type="protein sequence ID" value="KAF0463377.1"/>
    <property type="molecule type" value="Genomic_DNA"/>
</dbReference>
<accession>A0A8H4AB16</accession>
<comment type="caution">
    <text evidence="1">The sequence shown here is derived from an EMBL/GenBank/DDBJ whole genome shotgun (WGS) entry which is preliminary data.</text>
</comment>
<dbReference type="SUPFAM" id="SSF52047">
    <property type="entry name" value="RNI-like"/>
    <property type="match status" value="1"/>
</dbReference>
<protein>
    <recommendedName>
        <fullName evidence="3">F-box domain-containing protein</fullName>
    </recommendedName>
</protein>
<dbReference type="Proteomes" id="UP000439903">
    <property type="component" value="Unassembled WGS sequence"/>
</dbReference>
<dbReference type="Gene3D" id="3.80.10.10">
    <property type="entry name" value="Ribonuclease Inhibitor"/>
    <property type="match status" value="2"/>
</dbReference>
<gene>
    <name evidence="1" type="ORF">F8M41_000196</name>
</gene>
<evidence type="ECO:0000313" key="1">
    <source>
        <dbReference type="EMBL" id="KAF0463377.1"/>
    </source>
</evidence>
<dbReference type="OrthoDB" id="2788229at2759"/>